<dbReference type="RefSeq" id="WP_310371769.1">
    <property type="nucleotide sequence ID" value="NZ_JAVDXT010000001.1"/>
</dbReference>
<comment type="caution">
    <text evidence="2">The sequence shown here is derived from an EMBL/GenBank/DDBJ whole genome shotgun (WGS) entry which is preliminary data.</text>
</comment>
<dbReference type="PANTHER" id="PTHR42681:SF6">
    <property type="entry name" value="BLL0263 PROTEIN"/>
    <property type="match status" value="1"/>
</dbReference>
<dbReference type="EMBL" id="JAVDXT010000001">
    <property type="protein sequence ID" value="MDR7376671.1"/>
    <property type="molecule type" value="Genomic_DNA"/>
</dbReference>
<dbReference type="InterPro" id="IPR050858">
    <property type="entry name" value="Mal-CoA-ACP_Trans/PKS_FabD"/>
</dbReference>
<dbReference type="SMART" id="SM00827">
    <property type="entry name" value="PKS_AT"/>
    <property type="match status" value="1"/>
</dbReference>
<feature type="domain" description="Malonyl-CoA:ACP transacylase (MAT)" evidence="1">
    <location>
        <begin position="6"/>
        <end position="299"/>
    </location>
</feature>
<dbReference type="InterPro" id="IPR001227">
    <property type="entry name" value="Ac_transferase_dom_sf"/>
</dbReference>
<dbReference type="EC" id="2.3.1.39" evidence="2"/>
<evidence type="ECO:0000313" key="3">
    <source>
        <dbReference type="Proteomes" id="UP001180487"/>
    </source>
</evidence>
<dbReference type="SUPFAM" id="SSF52151">
    <property type="entry name" value="FabD/lysophospholipase-like"/>
    <property type="match status" value="1"/>
</dbReference>
<gene>
    <name evidence="2" type="ORF">J2X19_001329</name>
</gene>
<dbReference type="GO" id="GO:0004314">
    <property type="term" value="F:[acyl-carrier-protein] S-malonyltransferase activity"/>
    <property type="evidence" value="ECO:0007669"/>
    <property type="project" value="UniProtKB-EC"/>
</dbReference>
<dbReference type="PANTHER" id="PTHR42681">
    <property type="entry name" value="MALONYL-COA-ACYL CARRIER PROTEIN TRANSACYLASE, MITOCHONDRIAL"/>
    <property type="match status" value="1"/>
</dbReference>
<evidence type="ECO:0000259" key="1">
    <source>
        <dbReference type="SMART" id="SM00827"/>
    </source>
</evidence>
<protein>
    <submittedName>
        <fullName evidence="2">[acyl-carrier-protein] S-malonyltransferase</fullName>
        <ecNumber evidence="2">2.3.1.39</ecNumber>
    </submittedName>
</protein>
<organism evidence="2 3">
    <name type="scientific">Rhodoferax ferrireducens</name>
    <dbReference type="NCBI Taxonomy" id="192843"/>
    <lineage>
        <taxon>Bacteria</taxon>
        <taxon>Pseudomonadati</taxon>
        <taxon>Pseudomonadota</taxon>
        <taxon>Betaproteobacteria</taxon>
        <taxon>Burkholderiales</taxon>
        <taxon>Comamonadaceae</taxon>
        <taxon>Rhodoferax</taxon>
    </lineage>
</organism>
<dbReference type="InterPro" id="IPR016035">
    <property type="entry name" value="Acyl_Trfase/lysoPLipase"/>
</dbReference>
<dbReference type="Gene3D" id="3.30.70.250">
    <property type="entry name" value="Malonyl-CoA ACP transacylase, ACP-binding"/>
    <property type="match status" value="1"/>
</dbReference>
<dbReference type="InterPro" id="IPR014043">
    <property type="entry name" value="Acyl_transferase_dom"/>
</dbReference>
<dbReference type="Gene3D" id="3.40.366.10">
    <property type="entry name" value="Malonyl-Coenzyme A Acyl Carrier Protein, domain 2"/>
    <property type="match status" value="1"/>
</dbReference>
<reference evidence="2 3" key="1">
    <citation type="submission" date="2023-07" db="EMBL/GenBank/DDBJ databases">
        <title>Sorghum-associated microbial communities from plants grown in Nebraska, USA.</title>
        <authorList>
            <person name="Schachtman D."/>
        </authorList>
    </citation>
    <scope>NUCLEOTIDE SEQUENCE [LARGE SCALE GENOMIC DNA]</scope>
    <source>
        <strain evidence="2 3">BE313</strain>
    </source>
</reference>
<keyword evidence="2" id="KW-0012">Acyltransferase</keyword>
<proteinExistence type="predicted"/>
<evidence type="ECO:0000313" key="2">
    <source>
        <dbReference type="EMBL" id="MDR7376671.1"/>
    </source>
</evidence>
<accession>A0ABU2C5R0</accession>
<dbReference type="Proteomes" id="UP001180487">
    <property type="component" value="Unassembled WGS sequence"/>
</dbReference>
<keyword evidence="2" id="KW-0808">Transferase</keyword>
<name>A0ABU2C5R0_9BURK</name>
<keyword evidence="3" id="KW-1185">Reference proteome</keyword>
<sequence>MSYALLFPGQGSQHAEMLPWLDSQAAAQPALANMAQAIGTDWRTRLQDPNFLHANAIAQPLVTGTALAAWAVLQPLLKTAPAIVAGYSVGELPAFACAGVFDVAAALSLATQRATTMDRAGAGAVTGLLSVSGLPAEQVAAPLECAIRLGPMHHIFAGRRIDLEAAEPLLTAAGAQCKWLEVRLASHSSWMAAASVEVAALLQNMPLAAPDCPLATNYSGSATRRVEVLRRDLAQQISHTVEWAACMEAVAERGVRCVLELGAGHALAKLWAQRFPEIPVRSLEDFRSPEGVAAWVQRHATD</sequence>
<dbReference type="Pfam" id="PF00698">
    <property type="entry name" value="Acyl_transf_1"/>
    <property type="match status" value="1"/>
</dbReference>